<evidence type="ECO:0000313" key="8">
    <source>
        <dbReference type="Proteomes" id="UP001286456"/>
    </source>
</evidence>
<evidence type="ECO:0000259" key="6">
    <source>
        <dbReference type="PROSITE" id="PS51635"/>
    </source>
</evidence>
<gene>
    <name evidence="7" type="ORF">B0T19DRAFT_264391</name>
</gene>
<name>A0AAE0IAB4_9PEZI</name>
<dbReference type="GO" id="GO:0047499">
    <property type="term" value="F:calcium-independent phospholipase A2 activity"/>
    <property type="evidence" value="ECO:0007669"/>
    <property type="project" value="TreeGrafter"/>
</dbReference>
<feature type="active site" description="Proton acceptor" evidence="4">
    <location>
        <position position="328"/>
    </location>
</feature>
<protein>
    <submittedName>
        <fullName evidence="7">Acyl transferase/acyl hydrolase/lysophospholipase</fullName>
    </submittedName>
</protein>
<feature type="short sequence motif" description="GXSXG" evidence="4">
    <location>
        <begin position="149"/>
        <end position="153"/>
    </location>
</feature>
<evidence type="ECO:0000256" key="3">
    <source>
        <dbReference type="ARBA" id="ARBA00023098"/>
    </source>
</evidence>
<keyword evidence="1 4" id="KW-0378">Hydrolase</keyword>
<dbReference type="InterPro" id="IPR002641">
    <property type="entry name" value="PNPLA_dom"/>
</dbReference>
<reference evidence="7" key="1">
    <citation type="journal article" date="2023" name="Mol. Phylogenet. Evol.">
        <title>Genome-scale phylogeny and comparative genomics of the fungal order Sordariales.</title>
        <authorList>
            <person name="Hensen N."/>
            <person name="Bonometti L."/>
            <person name="Westerberg I."/>
            <person name="Brannstrom I.O."/>
            <person name="Guillou S."/>
            <person name="Cros-Aarteil S."/>
            <person name="Calhoun S."/>
            <person name="Haridas S."/>
            <person name="Kuo A."/>
            <person name="Mondo S."/>
            <person name="Pangilinan J."/>
            <person name="Riley R."/>
            <person name="LaButti K."/>
            <person name="Andreopoulos B."/>
            <person name="Lipzen A."/>
            <person name="Chen C."/>
            <person name="Yan M."/>
            <person name="Daum C."/>
            <person name="Ng V."/>
            <person name="Clum A."/>
            <person name="Steindorff A."/>
            <person name="Ohm R.A."/>
            <person name="Martin F."/>
            <person name="Silar P."/>
            <person name="Natvig D.O."/>
            <person name="Lalanne C."/>
            <person name="Gautier V."/>
            <person name="Ament-Velasquez S.L."/>
            <person name="Kruys A."/>
            <person name="Hutchinson M.I."/>
            <person name="Powell A.J."/>
            <person name="Barry K."/>
            <person name="Miller A.N."/>
            <person name="Grigoriev I.V."/>
            <person name="Debuchy R."/>
            <person name="Gladieux P."/>
            <person name="Hiltunen Thoren M."/>
            <person name="Johannesson H."/>
        </authorList>
    </citation>
    <scope>NUCLEOTIDE SEQUENCE</scope>
    <source>
        <strain evidence="7">SMH4131-1</strain>
    </source>
</reference>
<keyword evidence="2 4" id="KW-0442">Lipid degradation</keyword>
<dbReference type="GO" id="GO:0016740">
    <property type="term" value="F:transferase activity"/>
    <property type="evidence" value="ECO:0007669"/>
    <property type="project" value="UniProtKB-KW"/>
</dbReference>
<dbReference type="GO" id="GO:0016042">
    <property type="term" value="P:lipid catabolic process"/>
    <property type="evidence" value="ECO:0007669"/>
    <property type="project" value="UniProtKB-UniRule"/>
</dbReference>
<dbReference type="SUPFAM" id="SSF52151">
    <property type="entry name" value="FabD/lysophospholipase-like"/>
    <property type="match status" value="1"/>
</dbReference>
<comment type="caution">
    <text evidence="4">Lacks conserved residue(s) required for the propagation of feature annotation.</text>
</comment>
<dbReference type="AlphaFoldDB" id="A0AAE0IAB4"/>
<reference evidence="7" key="2">
    <citation type="submission" date="2023-06" db="EMBL/GenBank/DDBJ databases">
        <authorList>
            <consortium name="Lawrence Berkeley National Laboratory"/>
            <person name="Haridas S."/>
            <person name="Hensen N."/>
            <person name="Bonometti L."/>
            <person name="Westerberg I."/>
            <person name="Brannstrom I.O."/>
            <person name="Guillou S."/>
            <person name="Cros-Aarteil S."/>
            <person name="Calhoun S."/>
            <person name="Kuo A."/>
            <person name="Mondo S."/>
            <person name="Pangilinan J."/>
            <person name="Riley R."/>
            <person name="Labutti K."/>
            <person name="Andreopoulos B."/>
            <person name="Lipzen A."/>
            <person name="Chen C."/>
            <person name="Yanf M."/>
            <person name="Daum C."/>
            <person name="Ng V."/>
            <person name="Clum A."/>
            <person name="Steindorff A."/>
            <person name="Ohm R."/>
            <person name="Martin F."/>
            <person name="Silar P."/>
            <person name="Natvig D."/>
            <person name="Lalanne C."/>
            <person name="Gautier V."/>
            <person name="Ament-Velasquez S.L."/>
            <person name="Kruys A."/>
            <person name="Hutchinson M.I."/>
            <person name="Powell A.J."/>
            <person name="Barry K."/>
            <person name="Miller A.N."/>
            <person name="Grigoriev I.V."/>
            <person name="Debuchy R."/>
            <person name="Gladieux P."/>
            <person name="Thoren M.H."/>
            <person name="Johannesson H."/>
        </authorList>
    </citation>
    <scope>NUCLEOTIDE SEQUENCE</scope>
    <source>
        <strain evidence="7">SMH4131-1</strain>
    </source>
</reference>
<keyword evidence="8" id="KW-1185">Reference proteome</keyword>
<dbReference type="PROSITE" id="PS51635">
    <property type="entry name" value="PNPLA"/>
    <property type="match status" value="1"/>
</dbReference>
<dbReference type="GO" id="GO:0046486">
    <property type="term" value="P:glycerolipid metabolic process"/>
    <property type="evidence" value="ECO:0007669"/>
    <property type="project" value="UniProtKB-ARBA"/>
</dbReference>
<dbReference type="Gene3D" id="3.40.1090.10">
    <property type="entry name" value="Cytosolic phospholipase A2 catalytic domain"/>
    <property type="match status" value="1"/>
</dbReference>
<dbReference type="GO" id="GO:0019369">
    <property type="term" value="P:arachidonate metabolic process"/>
    <property type="evidence" value="ECO:0007669"/>
    <property type="project" value="TreeGrafter"/>
</dbReference>
<proteinExistence type="predicted"/>
<feature type="domain" description="PNPLA" evidence="6">
    <location>
        <begin position="62"/>
        <end position="341"/>
    </location>
</feature>
<sequence length="609" mass="68675">MASSSGNPHAAMRVQYSNSSNESRGSNRPRTATAPPDSGSPAASSSTFSSDADDAWSTINVLSFDGGGIRGIFSLLVLKRLMEYVRLEEEAVPQDPEEQRLLRQLSPNLITSSFWPCDLPNHVSHIREQHTPRAYTRYLPCHYFDFICGTSTGGLITIMLSRLRMPVEDCLEEYKRLAGNVFGKPRLIHKVGVLGAIGVTKQTKFKTEKLEHAIKDVLRRRGERALDSSDMMLFQTQTGLCRSFVVANRETRGSQVQASFGDPWIFRSYRLRDLKHDAPGSDPLQARDRTPGRPRNPGQGTNIAAWKVARATTAAKHYFKPLRIYLDDGDVMLGSPRNTADVNGGENGQSRMSFRRNTKPTRQYTAGGTPLMGADQLTARDYAQFTDGGFGGSTPANNPSREALREIDFLKRQHQKVGTFVSIGTAKRIRRPGAQGKEGVLDTVNEGLDAGGEVRGVDELMREASQRPHGPFDYFRLNSENGLEKVEMDDWEPRATGERTLADIQAAFDRWAGRIEVIMELQECARKLVGLRRRRLVDRSMWDRYAIGKYFVCNREDCKKGVDETWNYKSSFRLHLQYDHGIEDEEELERHYRSCEGGQWKYKPPRDLV</sequence>
<evidence type="ECO:0000256" key="4">
    <source>
        <dbReference type="PROSITE-ProRule" id="PRU01161"/>
    </source>
</evidence>
<keyword evidence="3 4" id="KW-0443">Lipid metabolism</keyword>
<feature type="short sequence motif" description="GXGXXG" evidence="4">
    <location>
        <begin position="66"/>
        <end position="71"/>
    </location>
</feature>
<feature type="compositionally biased region" description="Low complexity" evidence="5">
    <location>
        <begin position="17"/>
        <end position="51"/>
    </location>
</feature>
<feature type="compositionally biased region" description="Basic and acidic residues" evidence="5">
    <location>
        <begin position="276"/>
        <end position="291"/>
    </location>
</feature>
<evidence type="ECO:0000256" key="1">
    <source>
        <dbReference type="ARBA" id="ARBA00022801"/>
    </source>
</evidence>
<dbReference type="InterPro" id="IPR016035">
    <property type="entry name" value="Acyl_Trfase/lysoPLipase"/>
</dbReference>
<dbReference type="PANTHER" id="PTHR24185">
    <property type="entry name" value="CALCIUM-INDEPENDENT PHOSPHOLIPASE A2-GAMMA"/>
    <property type="match status" value="1"/>
</dbReference>
<feature type="region of interest" description="Disordered" evidence="5">
    <location>
        <begin position="337"/>
        <end position="371"/>
    </location>
</feature>
<dbReference type="EMBL" id="JAUEPO010000005">
    <property type="protein sequence ID" value="KAK3321368.1"/>
    <property type="molecule type" value="Genomic_DNA"/>
</dbReference>
<evidence type="ECO:0000313" key="7">
    <source>
        <dbReference type="EMBL" id="KAK3321368.1"/>
    </source>
</evidence>
<organism evidence="7 8">
    <name type="scientific">Cercophora scortea</name>
    <dbReference type="NCBI Taxonomy" id="314031"/>
    <lineage>
        <taxon>Eukaryota</taxon>
        <taxon>Fungi</taxon>
        <taxon>Dikarya</taxon>
        <taxon>Ascomycota</taxon>
        <taxon>Pezizomycotina</taxon>
        <taxon>Sordariomycetes</taxon>
        <taxon>Sordariomycetidae</taxon>
        <taxon>Sordariales</taxon>
        <taxon>Lasiosphaeriaceae</taxon>
        <taxon>Cercophora</taxon>
    </lineage>
</organism>
<feature type="region of interest" description="Disordered" evidence="5">
    <location>
        <begin position="1"/>
        <end position="51"/>
    </location>
</feature>
<comment type="caution">
    <text evidence="7">The sequence shown here is derived from an EMBL/GenBank/DDBJ whole genome shotgun (WGS) entry which is preliminary data.</text>
</comment>
<keyword evidence="7" id="KW-0808">Transferase</keyword>
<evidence type="ECO:0000256" key="2">
    <source>
        <dbReference type="ARBA" id="ARBA00022963"/>
    </source>
</evidence>
<feature type="region of interest" description="Disordered" evidence="5">
    <location>
        <begin position="276"/>
        <end position="302"/>
    </location>
</feature>
<accession>A0AAE0IAB4</accession>
<dbReference type="Proteomes" id="UP001286456">
    <property type="component" value="Unassembled WGS sequence"/>
</dbReference>
<dbReference type="PANTHER" id="PTHR24185:SF1">
    <property type="entry name" value="CALCIUM-INDEPENDENT PHOSPHOLIPASE A2-GAMMA"/>
    <property type="match status" value="1"/>
</dbReference>
<dbReference type="GO" id="GO:0016020">
    <property type="term" value="C:membrane"/>
    <property type="evidence" value="ECO:0007669"/>
    <property type="project" value="TreeGrafter"/>
</dbReference>
<evidence type="ECO:0000256" key="5">
    <source>
        <dbReference type="SAM" id="MobiDB-lite"/>
    </source>
</evidence>
<feature type="active site" description="Nucleophile" evidence="4">
    <location>
        <position position="151"/>
    </location>
</feature>